<name>A0A0C2HFY1_9BACT</name>
<proteinExistence type="predicted"/>
<dbReference type="Pfam" id="PF14907">
    <property type="entry name" value="NTP_transf_5"/>
    <property type="match status" value="1"/>
</dbReference>
<evidence type="ECO:0000313" key="2">
    <source>
        <dbReference type="Proteomes" id="UP000035068"/>
    </source>
</evidence>
<sequence>MTPVIEALLDPSATRHWSAQRWDAFLRIARNFDLLPKFSFRAEQAGITESFPQKIKDHLIAAGNVGKHHRRTVEWESQCIHNILSYQDIDFILLKGAAYIMAGLPAGEGRKVSDIDILVRKEDLSRTEQVLLQAGWAHTKHDPYDQKYYRRWMHELPPLKHRERKTLIDVHHTILPESGRLHPNPKLLWQGAQTCGKGGWRVLSPEDMVLHSAVHLFQDGDLSGGLRDLFDLDDLMRDFGEADPDFWNRLLPRALALDLIRPMFYALFFCREILGTPIPDEVMKHSAASAPHPMIGALMAFLARRTLVPLTPEGQLRPHQFEKTLLYIRAHWLRMPPLLLARHLSQKFFRRSAKEP</sequence>
<dbReference type="SUPFAM" id="SSF81301">
    <property type="entry name" value="Nucleotidyltransferase"/>
    <property type="match status" value="1"/>
</dbReference>
<dbReference type="EMBL" id="JWJD01000007">
    <property type="protein sequence ID" value="KIH75846.1"/>
    <property type="molecule type" value="Genomic_DNA"/>
</dbReference>
<dbReference type="Gene3D" id="3.30.460.40">
    <property type="match status" value="1"/>
</dbReference>
<reference evidence="1 2" key="1">
    <citation type="submission" date="2014-12" db="EMBL/GenBank/DDBJ databases">
        <title>Genomes of Geoalkalibacter ferrihydriticus and Geoalkalibacter subterraneus, two haloalkaliphilic metal-reducing members of the Geobacteraceae.</title>
        <authorList>
            <person name="Badalamenti J.P."/>
            <person name="Torres C.I."/>
            <person name="Krajmalnik-Brown R."/>
            <person name="Bond D.R."/>
        </authorList>
    </citation>
    <scope>NUCLEOTIDE SEQUENCE [LARGE SCALE GENOMIC DNA]</scope>
    <source>
        <strain evidence="1 2">DSM 17813</strain>
    </source>
</reference>
<dbReference type="InterPro" id="IPR039498">
    <property type="entry name" value="NTP_transf_5"/>
</dbReference>
<dbReference type="InterPro" id="IPR043519">
    <property type="entry name" value="NT_sf"/>
</dbReference>
<evidence type="ECO:0000313" key="1">
    <source>
        <dbReference type="EMBL" id="KIH75846.1"/>
    </source>
</evidence>
<organism evidence="1 2">
    <name type="scientific">Geoalkalibacter ferrihydriticus DSM 17813</name>
    <dbReference type="NCBI Taxonomy" id="1121915"/>
    <lineage>
        <taxon>Bacteria</taxon>
        <taxon>Pseudomonadati</taxon>
        <taxon>Thermodesulfobacteriota</taxon>
        <taxon>Desulfuromonadia</taxon>
        <taxon>Desulfuromonadales</taxon>
        <taxon>Geoalkalibacteraceae</taxon>
        <taxon>Geoalkalibacter</taxon>
    </lineage>
</organism>
<comment type="caution">
    <text evidence="1">The sequence shown here is derived from an EMBL/GenBank/DDBJ whole genome shotgun (WGS) entry which is preliminary data.</text>
</comment>
<accession>A0A0C2HFY1</accession>
<gene>
    <name evidence="1" type="ORF">GFER_14790</name>
</gene>
<dbReference type="Proteomes" id="UP000035068">
    <property type="component" value="Unassembled WGS sequence"/>
</dbReference>
<dbReference type="RefSeq" id="WP_040100647.1">
    <property type="nucleotide sequence ID" value="NZ_JWJD01000007.1"/>
</dbReference>
<dbReference type="AlphaFoldDB" id="A0A0C2HFY1"/>
<protein>
    <submittedName>
        <fullName evidence="1">Uncharacterized protein</fullName>
    </submittedName>
</protein>
<keyword evidence="2" id="KW-1185">Reference proteome</keyword>